<evidence type="ECO:0000259" key="2">
    <source>
        <dbReference type="PROSITE" id="PS51740"/>
    </source>
</evidence>
<sequence length="62" mass="6755">MSKLVQMDSRGRVTLPKSIRANLKLIAGTRLVLTQLPEGTVILGAKPTGPDQPKVSVDDMRR</sequence>
<proteinExistence type="predicted"/>
<dbReference type="PROSITE" id="PS51740">
    <property type="entry name" value="SPOVT_ABRB"/>
    <property type="match status" value="1"/>
</dbReference>
<evidence type="ECO:0000313" key="4">
    <source>
        <dbReference type="Proteomes" id="UP001155901"/>
    </source>
</evidence>
<dbReference type="EMBL" id="JAHTGR010000007">
    <property type="protein sequence ID" value="MBV6322155.1"/>
    <property type="molecule type" value="Genomic_DNA"/>
</dbReference>
<gene>
    <name evidence="3" type="ORF">KVP70_14495</name>
</gene>
<comment type="caution">
    <text evidence="3">The sequence shown here is derived from an EMBL/GenBank/DDBJ whole genome shotgun (WGS) entry which is preliminary data.</text>
</comment>
<feature type="domain" description="SpoVT-AbrB" evidence="2">
    <location>
        <begin position="2"/>
        <end position="48"/>
    </location>
</feature>
<name>A0AA41H7T6_9BURK</name>
<accession>A0AA41H7T6</accession>
<organism evidence="3 4">
    <name type="scientific">Duganella violaceipulchra</name>
    <dbReference type="NCBI Taxonomy" id="2849652"/>
    <lineage>
        <taxon>Bacteria</taxon>
        <taxon>Pseudomonadati</taxon>
        <taxon>Pseudomonadota</taxon>
        <taxon>Betaproteobacteria</taxon>
        <taxon>Burkholderiales</taxon>
        <taxon>Oxalobacteraceae</taxon>
        <taxon>Telluria group</taxon>
        <taxon>Duganella</taxon>
    </lineage>
</organism>
<dbReference type="InterPro" id="IPR007159">
    <property type="entry name" value="SpoVT-AbrB_dom"/>
</dbReference>
<dbReference type="GO" id="GO:0003677">
    <property type="term" value="F:DNA binding"/>
    <property type="evidence" value="ECO:0007669"/>
    <property type="project" value="UniProtKB-UniRule"/>
</dbReference>
<keyword evidence="1 3" id="KW-0238">DNA-binding</keyword>
<evidence type="ECO:0000313" key="3">
    <source>
        <dbReference type="EMBL" id="MBV6322155.1"/>
    </source>
</evidence>
<dbReference type="AlphaFoldDB" id="A0AA41H7T6"/>
<dbReference type="NCBIfam" id="TIGR01439">
    <property type="entry name" value="lp_hng_hel_AbrB"/>
    <property type="match status" value="1"/>
</dbReference>
<dbReference type="SMART" id="SM00966">
    <property type="entry name" value="SpoVT_AbrB"/>
    <property type="match status" value="1"/>
</dbReference>
<reference evidence="3" key="1">
    <citation type="submission" date="2021-07" db="EMBL/GenBank/DDBJ databases">
        <title>Characterization of violacein-producing bacteria and related species.</title>
        <authorList>
            <person name="Wilson H.S."/>
            <person name="De Leon M.E."/>
        </authorList>
    </citation>
    <scope>NUCLEOTIDE SEQUENCE</scope>
    <source>
        <strain evidence="3">HSC-15S17</strain>
    </source>
</reference>
<protein>
    <submittedName>
        <fullName evidence="3">AbrB/MazE/SpoVT family DNA-binding domain-containing protein</fullName>
    </submittedName>
</protein>
<dbReference type="Proteomes" id="UP001155901">
    <property type="component" value="Unassembled WGS sequence"/>
</dbReference>
<evidence type="ECO:0000256" key="1">
    <source>
        <dbReference type="PROSITE-ProRule" id="PRU01076"/>
    </source>
</evidence>